<dbReference type="PANTHER" id="PTHR12109">
    <property type="entry name" value="RING FINGER PROTEIN 141-RELATED"/>
    <property type="match status" value="1"/>
</dbReference>
<dbReference type="PANTHER" id="PTHR12109:SF5">
    <property type="entry name" value="RING-TYPE DOMAIN-CONTAINING PROTEIN"/>
    <property type="match status" value="1"/>
</dbReference>
<keyword evidence="1" id="KW-0863">Zinc-finger</keyword>
<dbReference type="EMBL" id="MK072318">
    <property type="protein sequence ID" value="AYV81903.1"/>
    <property type="molecule type" value="Genomic_DNA"/>
</dbReference>
<keyword evidence="1" id="KW-0479">Metal-binding</keyword>
<evidence type="ECO:0000259" key="3">
    <source>
        <dbReference type="PROSITE" id="PS50089"/>
    </source>
</evidence>
<accession>A0A3G5A7U9</accession>
<dbReference type="CDD" id="cd00060">
    <property type="entry name" value="FHA"/>
    <property type="match status" value="1"/>
</dbReference>
<evidence type="ECO:0000313" key="4">
    <source>
        <dbReference type="EMBL" id="AYV81903.1"/>
    </source>
</evidence>
<dbReference type="InterPro" id="IPR000253">
    <property type="entry name" value="FHA_dom"/>
</dbReference>
<dbReference type="PROSITE" id="PS50089">
    <property type="entry name" value="ZF_RING_2"/>
    <property type="match status" value="1"/>
</dbReference>
<gene>
    <name evidence="4" type="ORF">Harvfovirus76_1</name>
</gene>
<proteinExistence type="predicted"/>
<dbReference type="Pfam" id="PF13920">
    <property type="entry name" value="zf-C3HC4_3"/>
    <property type="match status" value="1"/>
</dbReference>
<sequence length="234" mass="26824">HPSKDTSEDQKFLNQQSKNLRDLYNEIFDFQASHRAHDPTWWIRIFRQTGDQMLEQMKNAASTSFDENFEIVIKYGSKIFRANKDNRLLMIGRRSECDICFDEKLVDTSRLHALVYVMPELNLTAVVDVGSKFGIETLERGSKIPCEHSTPTTRKIIMLEYGEFAKLKFASETIIMSPKLCIICYENGRDHLFSCGHFIVCSACSTKITTCPICRAEITERHATNLNKTNAPSI</sequence>
<reference evidence="4" key="1">
    <citation type="submission" date="2018-10" db="EMBL/GenBank/DDBJ databases">
        <title>Hidden diversity of soil giant viruses.</title>
        <authorList>
            <person name="Schulz F."/>
            <person name="Alteio L."/>
            <person name="Goudeau D."/>
            <person name="Ryan E.M."/>
            <person name="Malmstrom R.R."/>
            <person name="Blanchard J."/>
            <person name="Woyke T."/>
        </authorList>
    </citation>
    <scope>NUCLEOTIDE SEQUENCE</scope>
    <source>
        <strain evidence="4">HAV1</strain>
    </source>
</reference>
<feature type="non-terminal residue" evidence="4">
    <location>
        <position position="1"/>
    </location>
</feature>
<dbReference type="InterPro" id="IPR047126">
    <property type="entry name" value="RNF141-like"/>
</dbReference>
<feature type="domain" description="FHA" evidence="2">
    <location>
        <begin position="89"/>
        <end position="134"/>
    </location>
</feature>
<feature type="domain" description="RING-type" evidence="3">
    <location>
        <begin position="181"/>
        <end position="215"/>
    </location>
</feature>
<dbReference type="PROSITE" id="PS50006">
    <property type="entry name" value="FHA_DOMAIN"/>
    <property type="match status" value="1"/>
</dbReference>
<protein>
    <submittedName>
        <fullName evidence="4">Forkhead associated FHA domain and RING domain protein</fullName>
    </submittedName>
</protein>
<dbReference type="SUPFAM" id="SSF49879">
    <property type="entry name" value="SMAD/FHA domain"/>
    <property type="match status" value="1"/>
</dbReference>
<evidence type="ECO:0000256" key="1">
    <source>
        <dbReference type="PROSITE-ProRule" id="PRU00175"/>
    </source>
</evidence>
<dbReference type="Gene3D" id="3.30.40.10">
    <property type="entry name" value="Zinc/RING finger domain, C3HC4 (zinc finger)"/>
    <property type="match status" value="1"/>
</dbReference>
<name>A0A3G5A7U9_9VIRU</name>
<dbReference type="SUPFAM" id="SSF57850">
    <property type="entry name" value="RING/U-box"/>
    <property type="match status" value="1"/>
</dbReference>
<dbReference type="InterPro" id="IPR008984">
    <property type="entry name" value="SMAD_FHA_dom_sf"/>
</dbReference>
<dbReference type="InterPro" id="IPR001841">
    <property type="entry name" value="Znf_RING"/>
</dbReference>
<dbReference type="Gene3D" id="2.60.200.20">
    <property type="match status" value="1"/>
</dbReference>
<dbReference type="InterPro" id="IPR013083">
    <property type="entry name" value="Znf_RING/FYVE/PHD"/>
</dbReference>
<dbReference type="GO" id="GO:0008270">
    <property type="term" value="F:zinc ion binding"/>
    <property type="evidence" value="ECO:0007669"/>
    <property type="project" value="UniProtKB-KW"/>
</dbReference>
<keyword evidence="1" id="KW-0862">Zinc</keyword>
<organism evidence="4">
    <name type="scientific">Harvfovirus sp</name>
    <dbReference type="NCBI Taxonomy" id="2487768"/>
    <lineage>
        <taxon>Viruses</taxon>
        <taxon>Varidnaviria</taxon>
        <taxon>Bamfordvirae</taxon>
        <taxon>Nucleocytoviricota</taxon>
        <taxon>Megaviricetes</taxon>
        <taxon>Imitervirales</taxon>
        <taxon>Mimiviridae</taxon>
        <taxon>Klosneuvirinae</taxon>
    </lineage>
</organism>
<evidence type="ECO:0000259" key="2">
    <source>
        <dbReference type="PROSITE" id="PS50006"/>
    </source>
</evidence>